<reference evidence="2" key="1">
    <citation type="submission" date="2023-07" db="EMBL/GenBank/DDBJ databases">
        <title>Chromosome-level Genome Assembly of Striped Snakehead (Channa striata).</title>
        <authorList>
            <person name="Liu H."/>
        </authorList>
    </citation>
    <scope>NUCLEOTIDE SEQUENCE</scope>
    <source>
        <strain evidence="2">Gz</strain>
        <tissue evidence="2">Muscle</tissue>
    </source>
</reference>
<evidence type="ECO:0000313" key="2">
    <source>
        <dbReference type="EMBL" id="KAK2832776.1"/>
    </source>
</evidence>
<proteinExistence type="predicted"/>
<dbReference type="EMBL" id="JAUPFM010000013">
    <property type="protein sequence ID" value="KAK2832776.1"/>
    <property type="molecule type" value="Genomic_DNA"/>
</dbReference>
<comment type="caution">
    <text evidence="2">The sequence shown here is derived from an EMBL/GenBank/DDBJ whole genome shotgun (WGS) entry which is preliminary data.</text>
</comment>
<name>A0AA88SCQ5_CHASR</name>
<dbReference type="Proteomes" id="UP001187415">
    <property type="component" value="Unassembled WGS sequence"/>
</dbReference>
<evidence type="ECO:0000313" key="3">
    <source>
        <dbReference type="Proteomes" id="UP001187415"/>
    </source>
</evidence>
<accession>A0AA88SCQ5</accession>
<sequence length="103" mass="11093">MTHRSLKVVASKAAAPSTPSDIPRPPEPLGHLVITVRVQGTVTPGHSSGISAPTPRQTDRQANHLGRALRWMFLLGQSSPENSYYDEQDAGVPLSLLLMLLSI</sequence>
<protein>
    <submittedName>
        <fullName evidence="2">Uncharacterized protein</fullName>
    </submittedName>
</protein>
<organism evidence="2 3">
    <name type="scientific">Channa striata</name>
    <name type="common">Snakehead murrel</name>
    <name type="synonym">Ophicephalus striatus</name>
    <dbReference type="NCBI Taxonomy" id="64152"/>
    <lineage>
        <taxon>Eukaryota</taxon>
        <taxon>Metazoa</taxon>
        <taxon>Chordata</taxon>
        <taxon>Craniata</taxon>
        <taxon>Vertebrata</taxon>
        <taxon>Euteleostomi</taxon>
        <taxon>Actinopterygii</taxon>
        <taxon>Neopterygii</taxon>
        <taxon>Teleostei</taxon>
        <taxon>Neoteleostei</taxon>
        <taxon>Acanthomorphata</taxon>
        <taxon>Anabantaria</taxon>
        <taxon>Anabantiformes</taxon>
        <taxon>Channoidei</taxon>
        <taxon>Channidae</taxon>
        <taxon>Channa</taxon>
    </lineage>
</organism>
<evidence type="ECO:0000256" key="1">
    <source>
        <dbReference type="SAM" id="MobiDB-lite"/>
    </source>
</evidence>
<gene>
    <name evidence="2" type="ORF">Q5P01_016665</name>
</gene>
<feature type="region of interest" description="Disordered" evidence="1">
    <location>
        <begin position="1"/>
        <end position="28"/>
    </location>
</feature>
<keyword evidence="3" id="KW-1185">Reference proteome</keyword>
<dbReference type="AlphaFoldDB" id="A0AA88SCQ5"/>